<dbReference type="GO" id="GO:0022857">
    <property type="term" value="F:transmembrane transporter activity"/>
    <property type="evidence" value="ECO:0007669"/>
    <property type="project" value="InterPro"/>
</dbReference>
<gene>
    <name evidence="9" type="ordered locus">Jden_1174</name>
</gene>
<dbReference type="PANTHER" id="PTHR30561:SF0">
    <property type="entry name" value="GUANIDINIUM EXPORTER"/>
    <property type="match status" value="1"/>
</dbReference>
<feature type="transmembrane region" description="Helical" evidence="8">
    <location>
        <begin position="82"/>
        <end position="103"/>
    </location>
</feature>
<accession>C7R3X3</accession>
<feature type="transmembrane region" description="Helical" evidence="8">
    <location>
        <begin position="57"/>
        <end position="76"/>
    </location>
</feature>
<evidence type="ECO:0000256" key="4">
    <source>
        <dbReference type="ARBA" id="ARBA00022692"/>
    </source>
</evidence>
<dbReference type="SUPFAM" id="SSF103481">
    <property type="entry name" value="Multidrug resistance efflux transporter EmrE"/>
    <property type="match status" value="1"/>
</dbReference>
<dbReference type="RefSeq" id="WP_015771458.1">
    <property type="nucleotide sequence ID" value="NC_013174.1"/>
</dbReference>
<comment type="similarity">
    <text evidence="7">Belongs to the drug/metabolite transporter (DMT) superfamily. Small multidrug resistance (SMR) (TC 2.A.7.1) family.</text>
</comment>
<evidence type="ECO:0000256" key="2">
    <source>
        <dbReference type="ARBA" id="ARBA00022448"/>
    </source>
</evidence>
<evidence type="ECO:0000256" key="7">
    <source>
        <dbReference type="RuleBase" id="RU003942"/>
    </source>
</evidence>
<proteinExistence type="inferred from homology"/>
<dbReference type="InterPro" id="IPR000390">
    <property type="entry name" value="Small_drug/metabolite_transptr"/>
</dbReference>
<evidence type="ECO:0000256" key="3">
    <source>
        <dbReference type="ARBA" id="ARBA00022475"/>
    </source>
</evidence>
<feature type="transmembrane region" description="Helical" evidence="8">
    <location>
        <begin position="31"/>
        <end position="50"/>
    </location>
</feature>
<organism evidence="9 10">
    <name type="scientific">Jonesia denitrificans (strain ATCC 14870 / DSM 20603 / BCRC 15368 / CIP 55.134 / JCM 11481 / NBRC 15587 / NCTC 10816 / Prevot 55134)</name>
    <name type="common">Listeria denitrificans</name>
    <dbReference type="NCBI Taxonomy" id="471856"/>
    <lineage>
        <taxon>Bacteria</taxon>
        <taxon>Bacillati</taxon>
        <taxon>Actinomycetota</taxon>
        <taxon>Actinomycetes</taxon>
        <taxon>Micrococcales</taxon>
        <taxon>Jonesiaceae</taxon>
        <taxon>Jonesia</taxon>
    </lineage>
</organism>
<evidence type="ECO:0000256" key="1">
    <source>
        <dbReference type="ARBA" id="ARBA00004651"/>
    </source>
</evidence>
<keyword evidence="6 8" id="KW-0472">Membrane</keyword>
<dbReference type="STRING" id="471856.Jden_1174"/>
<keyword evidence="5 8" id="KW-1133">Transmembrane helix</keyword>
<comment type="subcellular location">
    <subcellularLocation>
        <location evidence="1 7">Cell membrane</location>
        <topology evidence="1 7">Multi-pass membrane protein</topology>
    </subcellularLocation>
</comment>
<dbReference type="OrthoDB" id="21828at2"/>
<dbReference type="InterPro" id="IPR037185">
    <property type="entry name" value="EmrE-like"/>
</dbReference>
<dbReference type="EMBL" id="CP001706">
    <property type="protein sequence ID" value="ACV08830.1"/>
    <property type="molecule type" value="Genomic_DNA"/>
</dbReference>
<keyword evidence="3" id="KW-1003">Cell membrane</keyword>
<reference evidence="9 10" key="1">
    <citation type="journal article" date="2009" name="Stand. Genomic Sci.">
        <title>Complete genome sequence of Jonesia denitrificans type strain (Prevot 55134).</title>
        <authorList>
            <person name="Pukall R."/>
            <person name="Gehrich-Schroter G."/>
            <person name="Lapidus A."/>
            <person name="Nolan M."/>
            <person name="Glavina Del Rio T."/>
            <person name="Lucas S."/>
            <person name="Chen F."/>
            <person name="Tice H."/>
            <person name="Pitluck S."/>
            <person name="Cheng J.F."/>
            <person name="Copeland A."/>
            <person name="Saunders E."/>
            <person name="Brettin T."/>
            <person name="Detter J.C."/>
            <person name="Bruce D."/>
            <person name="Goodwin L."/>
            <person name="Pati A."/>
            <person name="Ivanova N."/>
            <person name="Mavromatis K."/>
            <person name="Ovchinnikova G."/>
            <person name="Chen A."/>
            <person name="Palaniappan K."/>
            <person name="Land M."/>
            <person name="Hauser L."/>
            <person name="Chang Y.J."/>
            <person name="Jeffries C.D."/>
            <person name="Chain P."/>
            <person name="Goker M."/>
            <person name="Bristow J."/>
            <person name="Eisen J.A."/>
            <person name="Markowitz V."/>
            <person name="Hugenholtz P."/>
            <person name="Kyrpides N.C."/>
            <person name="Klenk H.P."/>
            <person name="Han C."/>
        </authorList>
    </citation>
    <scope>NUCLEOTIDE SEQUENCE [LARGE SCALE GENOMIC DNA]</scope>
    <source>
        <strain evidence="10">ATCC 14870 / DSM 20603 / BCRC 15368 / CIP 55.134 / JCM 11481 / NBRC 15587 / NCTC 10816 / Prevot 55134</strain>
    </source>
</reference>
<keyword evidence="10" id="KW-1185">Reference proteome</keyword>
<dbReference type="Pfam" id="PF00893">
    <property type="entry name" value="Multi_Drug_Res"/>
    <property type="match status" value="1"/>
</dbReference>
<dbReference type="PANTHER" id="PTHR30561">
    <property type="entry name" value="SMR FAMILY PROTON-DEPENDENT DRUG EFFLUX TRANSPORTER SUGE"/>
    <property type="match status" value="1"/>
</dbReference>
<dbReference type="Gene3D" id="1.10.3730.20">
    <property type="match status" value="1"/>
</dbReference>
<dbReference type="GO" id="GO:0005886">
    <property type="term" value="C:plasma membrane"/>
    <property type="evidence" value="ECO:0007669"/>
    <property type="project" value="UniProtKB-SubCell"/>
</dbReference>
<evidence type="ECO:0000313" key="10">
    <source>
        <dbReference type="Proteomes" id="UP000000628"/>
    </source>
</evidence>
<dbReference type="KEGG" id="jde:Jden_1174"/>
<evidence type="ECO:0000256" key="6">
    <source>
        <dbReference type="ARBA" id="ARBA00023136"/>
    </source>
</evidence>
<evidence type="ECO:0000313" key="9">
    <source>
        <dbReference type="EMBL" id="ACV08830.1"/>
    </source>
</evidence>
<evidence type="ECO:0000256" key="8">
    <source>
        <dbReference type="SAM" id="Phobius"/>
    </source>
</evidence>
<name>C7R3X3_JONDD</name>
<dbReference type="eggNOG" id="COG2076">
    <property type="taxonomic scope" value="Bacteria"/>
</dbReference>
<protein>
    <submittedName>
        <fullName evidence="9">Small multidrug resistance protein</fullName>
    </submittedName>
</protein>
<evidence type="ECO:0000256" key="5">
    <source>
        <dbReference type="ARBA" id="ARBA00022989"/>
    </source>
</evidence>
<dbReference type="Proteomes" id="UP000000628">
    <property type="component" value="Chromosome"/>
</dbReference>
<dbReference type="AlphaFoldDB" id="C7R3X3"/>
<keyword evidence="2" id="KW-0813">Transport</keyword>
<sequence length="105" mass="10999">MHWIILVISGTLEALWATALADSDGLRHRRATLVFIVSVLASTAGLAYAMTAIPTGTAYAIWVGIGTVLTVVVAVIRRSETLTWVRALLLLGIVAGVVGLKVASS</sequence>
<keyword evidence="4 7" id="KW-0812">Transmembrane</keyword>
<dbReference type="HOGENOM" id="CLU_133067_1_2_11"/>
<dbReference type="InterPro" id="IPR045324">
    <property type="entry name" value="Small_multidrug_res"/>
</dbReference>